<dbReference type="EMBL" id="FOOC01000003">
    <property type="protein sequence ID" value="SFF39764.1"/>
    <property type="molecule type" value="Genomic_DNA"/>
</dbReference>
<proteinExistence type="predicted"/>
<gene>
    <name evidence="2" type="ORF">SAMN04488120_103202</name>
</gene>
<organism evidence="2 3">
    <name type="scientific">Fontimonas thermophila</name>
    <dbReference type="NCBI Taxonomy" id="1076937"/>
    <lineage>
        <taxon>Bacteria</taxon>
        <taxon>Pseudomonadati</taxon>
        <taxon>Pseudomonadota</taxon>
        <taxon>Gammaproteobacteria</taxon>
        <taxon>Nevskiales</taxon>
        <taxon>Nevskiaceae</taxon>
        <taxon>Fontimonas</taxon>
    </lineage>
</organism>
<sequence>MAGTVSLYDSAFKRARVVRQGDLTQVIIDGGGAFVVSTQEFLQVRKWAQSKAGSQNVITDRGRVFEQFTVLIARPGTQAATRGHRVQLEKLADAMKQAGYDLSEWALPPELKHLGRPLPDAPGGKKDADAAADSGP</sequence>
<evidence type="ECO:0000313" key="2">
    <source>
        <dbReference type="EMBL" id="SFF39764.1"/>
    </source>
</evidence>
<protein>
    <submittedName>
        <fullName evidence="2">Uncharacterized protein</fullName>
    </submittedName>
</protein>
<dbReference type="Proteomes" id="UP000199771">
    <property type="component" value="Unassembled WGS sequence"/>
</dbReference>
<reference evidence="2 3" key="1">
    <citation type="submission" date="2016-10" db="EMBL/GenBank/DDBJ databases">
        <authorList>
            <person name="de Groot N.N."/>
        </authorList>
    </citation>
    <scope>NUCLEOTIDE SEQUENCE [LARGE SCALE GENOMIC DNA]</scope>
    <source>
        <strain evidence="2 3">DSM 23609</strain>
    </source>
</reference>
<dbReference type="OrthoDB" id="7064535at2"/>
<dbReference type="RefSeq" id="WP_091532285.1">
    <property type="nucleotide sequence ID" value="NZ_FOOC01000003.1"/>
</dbReference>
<keyword evidence="3" id="KW-1185">Reference proteome</keyword>
<name>A0A1I2IBZ7_9GAMM</name>
<dbReference type="STRING" id="1076937.SAMN04488120_103202"/>
<dbReference type="AlphaFoldDB" id="A0A1I2IBZ7"/>
<accession>A0A1I2IBZ7</accession>
<feature type="region of interest" description="Disordered" evidence="1">
    <location>
        <begin position="111"/>
        <end position="136"/>
    </location>
</feature>
<evidence type="ECO:0000313" key="3">
    <source>
        <dbReference type="Proteomes" id="UP000199771"/>
    </source>
</evidence>
<evidence type="ECO:0000256" key="1">
    <source>
        <dbReference type="SAM" id="MobiDB-lite"/>
    </source>
</evidence>